<dbReference type="EMBL" id="JARKIE010000156">
    <property type="protein sequence ID" value="KAJ7674304.1"/>
    <property type="molecule type" value="Genomic_DNA"/>
</dbReference>
<comment type="caution">
    <text evidence="7">The sequence shown here is derived from an EMBL/GenBank/DDBJ whole genome shotgun (WGS) entry which is preliminary data.</text>
</comment>
<dbReference type="SUPFAM" id="SSF56112">
    <property type="entry name" value="Protein kinase-like (PK-like)"/>
    <property type="match status" value="1"/>
</dbReference>
<dbReference type="GO" id="GO:1903013">
    <property type="term" value="P:response to differentiation-inducing factor 1"/>
    <property type="evidence" value="ECO:0007669"/>
    <property type="project" value="TreeGrafter"/>
</dbReference>
<keyword evidence="3" id="KW-0547">Nucleotide-binding</keyword>
<evidence type="ECO:0000256" key="4">
    <source>
        <dbReference type="ARBA" id="ARBA00022777"/>
    </source>
</evidence>
<dbReference type="GO" id="GO:0005524">
    <property type="term" value="F:ATP binding"/>
    <property type="evidence" value="ECO:0007669"/>
    <property type="project" value="UniProtKB-KW"/>
</dbReference>
<dbReference type="Proteomes" id="UP001221757">
    <property type="component" value="Unassembled WGS sequence"/>
</dbReference>
<dbReference type="Gene3D" id="3.20.200.10">
    <property type="entry name" value="MHCK/EF2 kinase"/>
    <property type="match status" value="1"/>
</dbReference>
<dbReference type="InterPro" id="IPR011009">
    <property type="entry name" value="Kinase-like_dom_sf"/>
</dbReference>
<evidence type="ECO:0000256" key="1">
    <source>
        <dbReference type="ARBA" id="ARBA00022527"/>
    </source>
</evidence>
<dbReference type="PROSITE" id="PS51158">
    <property type="entry name" value="ALPHA_KINASE"/>
    <property type="match status" value="1"/>
</dbReference>
<dbReference type="Pfam" id="PF02816">
    <property type="entry name" value="Alpha_kinase"/>
    <property type="match status" value="1"/>
</dbReference>
<reference evidence="7" key="1">
    <citation type="submission" date="2023-03" db="EMBL/GenBank/DDBJ databases">
        <title>Massive genome expansion in bonnet fungi (Mycena s.s.) driven by repeated elements and novel gene families across ecological guilds.</title>
        <authorList>
            <consortium name="Lawrence Berkeley National Laboratory"/>
            <person name="Harder C.B."/>
            <person name="Miyauchi S."/>
            <person name="Viragh M."/>
            <person name="Kuo A."/>
            <person name="Thoen E."/>
            <person name="Andreopoulos B."/>
            <person name="Lu D."/>
            <person name="Skrede I."/>
            <person name="Drula E."/>
            <person name="Henrissat B."/>
            <person name="Morin E."/>
            <person name="Kohler A."/>
            <person name="Barry K."/>
            <person name="LaButti K."/>
            <person name="Morin E."/>
            <person name="Salamov A."/>
            <person name="Lipzen A."/>
            <person name="Mereny Z."/>
            <person name="Hegedus B."/>
            <person name="Baldrian P."/>
            <person name="Stursova M."/>
            <person name="Weitz H."/>
            <person name="Taylor A."/>
            <person name="Grigoriev I.V."/>
            <person name="Nagy L.G."/>
            <person name="Martin F."/>
            <person name="Kauserud H."/>
        </authorList>
    </citation>
    <scope>NUCLEOTIDE SEQUENCE</scope>
    <source>
        <strain evidence="7">CBHHK067</strain>
    </source>
</reference>
<keyword evidence="8" id="KW-1185">Reference proteome</keyword>
<keyword evidence="5" id="KW-0067">ATP-binding</keyword>
<evidence type="ECO:0000313" key="7">
    <source>
        <dbReference type="EMBL" id="KAJ7674304.1"/>
    </source>
</evidence>
<dbReference type="GO" id="GO:0004674">
    <property type="term" value="F:protein serine/threonine kinase activity"/>
    <property type="evidence" value="ECO:0007669"/>
    <property type="project" value="UniProtKB-KW"/>
</dbReference>
<evidence type="ECO:0000256" key="5">
    <source>
        <dbReference type="ARBA" id="ARBA00022840"/>
    </source>
</evidence>
<feature type="non-terminal residue" evidence="7">
    <location>
        <position position="1"/>
    </location>
</feature>
<proteinExistence type="predicted"/>
<organism evidence="7 8">
    <name type="scientific">Mycena rosella</name>
    <name type="common">Pink bonnet</name>
    <name type="synonym">Agaricus rosellus</name>
    <dbReference type="NCBI Taxonomy" id="1033263"/>
    <lineage>
        <taxon>Eukaryota</taxon>
        <taxon>Fungi</taxon>
        <taxon>Dikarya</taxon>
        <taxon>Basidiomycota</taxon>
        <taxon>Agaricomycotina</taxon>
        <taxon>Agaricomycetes</taxon>
        <taxon>Agaricomycetidae</taxon>
        <taxon>Agaricales</taxon>
        <taxon>Marasmiineae</taxon>
        <taxon>Mycenaceae</taxon>
        <taxon>Mycena</taxon>
    </lineage>
</organism>
<sequence length="234" mass="26233">WVAKRFFNIGAGEGAVDIQENYHQVVKEVTRLSKAGYFLKRFITEANKQAVEITQGIEVTEFKLGVEVVQDSCGPSKASGFSFDQYQTESESNHGIIVWLFEPRRSSTVSHWSGTNEYPPWHRHKLGSTLNAFTHYAYLLSLESTVLADLQSVLRIGFFHIQYAHPFIQAATTIDKDGSGIQVFGVGDHGVAGIDTFLEKHECVDRCRQLRLQRDGFATEPAPEDSDDDEAYLG</sequence>
<keyword evidence="4 7" id="KW-0418">Kinase</keyword>
<dbReference type="GO" id="GO:0031037">
    <property type="term" value="P:myosin II filament disassembly"/>
    <property type="evidence" value="ECO:0007669"/>
    <property type="project" value="TreeGrafter"/>
</dbReference>
<dbReference type="PANTHER" id="PTHR45992:SF2">
    <property type="entry name" value="EUKARYOTIC ELONGATION FACTOR 2 KINASE"/>
    <property type="match status" value="1"/>
</dbReference>
<gene>
    <name evidence="7" type="ORF">B0H17DRAFT_946616</name>
</gene>
<evidence type="ECO:0000256" key="2">
    <source>
        <dbReference type="ARBA" id="ARBA00022679"/>
    </source>
</evidence>
<accession>A0AAD7D590</accession>
<dbReference type="InterPro" id="IPR051852">
    <property type="entry name" value="Alpha-type_PK"/>
</dbReference>
<evidence type="ECO:0000313" key="8">
    <source>
        <dbReference type="Proteomes" id="UP001221757"/>
    </source>
</evidence>
<protein>
    <submittedName>
        <fullName evidence="7">Kinase-like domain-containing protein</fullName>
    </submittedName>
</protein>
<dbReference type="InterPro" id="IPR004166">
    <property type="entry name" value="a-kinase_dom"/>
</dbReference>
<dbReference type="AlphaFoldDB" id="A0AAD7D590"/>
<evidence type="ECO:0000259" key="6">
    <source>
        <dbReference type="PROSITE" id="PS51158"/>
    </source>
</evidence>
<dbReference type="CDD" id="cd04515">
    <property type="entry name" value="Alpha_kinase"/>
    <property type="match status" value="1"/>
</dbReference>
<feature type="domain" description="Alpha-type protein kinase" evidence="6">
    <location>
        <begin position="1"/>
        <end position="215"/>
    </location>
</feature>
<keyword evidence="1" id="KW-0723">Serine/threonine-protein kinase</keyword>
<name>A0AAD7D590_MYCRO</name>
<keyword evidence="2" id="KW-0808">Transferase</keyword>
<dbReference type="PANTHER" id="PTHR45992">
    <property type="entry name" value="EUKARYOTIC ELONGATION FACTOR 2 KINASE-RELATED"/>
    <property type="match status" value="1"/>
</dbReference>
<evidence type="ECO:0000256" key="3">
    <source>
        <dbReference type="ARBA" id="ARBA00022741"/>
    </source>
</evidence>